<name>A0A9Q6LQI2_PISSA</name>
<reference evidence="1 2" key="1">
    <citation type="submission" date="2019-04" db="EMBL/GenBank/DDBJ databases">
        <title>Complete genome sequencing of Piscirickettsia salmonis strain Psal-009.</title>
        <authorList>
            <person name="Schober I."/>
            <person name="Bunk B."/>
            <person name="Sproer C."/>
            <person name="Carril G.P."/>
            <person name="Riedel T."/>
            <person name="Flores-Herrera P.A."/>
            <person name="Nourdin-Galindo G."/>
            <person name="Marshall S.H."/>
            <person name="Overmann J."/>
        </authorList>
    </citation>
    <scope>NUCLEOTIDE SEQUENCE [LARGE SCALE GENOMIC DNA]</scope>
    <source>
        <strain evidence="1 2">Psal-009</strain>
    </source>
</reference>
<accession>A0A9Q6LQI2</accession>
<evidence type="ECO:0000313" key="1">
    <source>
        <dbReference type="EMBL" id="QGO06052.1"/>
    </source>
</evidence>
<gene>
    <name evidence="1" type="ORF">Psal009_01954</name>
</gene>
<protein>
    <submittedName>
        <fullName evidence="1">Uncharacterized protein</fullName>
    </submittedName>
</protein>
<dbReference type="EMBL" id="CP038908">
    <property type="protein sequence ID" value="QGO06052.1"/>
    <property type="molecule type" value="Genomic_DNA"/>
</dbReference>
<keyword evidence="2" id="KW-1185">Reference proteome</keyword>
<proteinExistence type="predicted"/>
<organism evidence="1 2">
    <name type="scientific">Piscirickettsia salmonis</name>
    <dbReference type="NCBI Taxonomy" id="1238"/>
    <lineage>
        <taxon>Bacteria</taxon>
        <taxon>Pseudomonadati</taxon>
        <taxon>Pseudomonadota</taxon>
        <taxon>Gammaproteobacteria</taxon>
        <taxon>Thiotrichales</taxon>
        <taxon>Piscirickettsiaceae</taxon>
        <taxon>Piscirickettsia</taxon>
    </lineage>
</organism>
<evidence type="ECO:0000313" key="2">
    <source>
        <dbReference type="Proteomes" id="UP000422232"/>
    </source>
</evidence>
<sequence>MVECADSRHATLCDADSRGFIVVAFCSAILHHWMCKIPTEVATLTNVLMVYNPAGQLFPEFFYVNEDAVLKISEFLELGHKIKVVTNKSYSNEKVNEILSPLGLSFQGSNYFNQSAIKQVGSKADFIDALLNDGCSMLIDDCPEEQPKSNILYTQISPNQKFPRLVHMNLLQLAMVKSMRLDYNEAWKNVVGDSLALRALGAVATPFFDASSMSSQAEQHPARDFS</sequence>
<dbReference type="Proteomes" id="UP000422232">
    <property type="component" value="Chromosome"/>
</dbReference>
<dbReference type="AlphaFoldDB" id="A0A9Q6LQI2"/>